<protein>
    <recommendedName>
        <fullName evidence="3">ClpX-type ZB domain-containing protein</fullName>
    </recommendedName>
</protein>
<dbReference type="EMBL" id="QJSL01000017">
    <property type="protein sequence ID" value="RXW27775.1"/>
    <property type="molecule type" value="Genomic_DNA"/>
</dbReference>
<organism evidence="1 2">
    <name type="scientific">Enterobacter cloacae</name>
    <dbReference type="NCBI Taxonomy" id="550"/>
    <lineage>
        <taxon>Bacteria</taxon>
        <taxon>Pseudomonadati</taxon>
        <taxon>Pseudomonadota</taxon>
        <taxon>Gammaproteobacteria</taxon>
        <taxon>Enterobacterales</taxon>
        <taxon>Enterobacteriaceae</taxon>
        <taxon>Enterobacter</taxon>
        <taxon>Enterobacter cloacae complex</taxon>
    </lineage>
</organism>
<dbReference type="Proteomes" id="UP000290875">
    <property type="component" value="Unassembled WGS sequence"/>
</dbReference>
<evidence type="ECO:0000313" key="2">
    <source>
        <dbReference type="Proteomes" id="UP000290875"/>
    </source>
</evidence>
<dbReference type="AlphaFoldDB" id="A0A4Q2E8B2"/>
<evidence type="ECO:0000313" key="1">
    <source>
        <dbReference type="EMBL" id="RXW27775.1"/>
    </source>
</evidence>
<name>A0A4Q2E8B2_ENTCL</name>
<accession>A0A4Q2E8B2</accession>
<dbReference type="RefSeq" id="WP_129324767.1">
    <property type="nucleotide sequence ID" value="NZ_QJSL01000017.1"/>
</dbReference>
<gene>
    <name evidence="1" type="ORF">DM877_18035</name>
</gene>
<comment type="caution">
    <text evidence="1">The sequence shown here is derived from an EMBL/GenBank/DDBJ whole genome shotgun (WGS) entry which is preliminary data.</text>
</comment>
<evidence type="ECO:0008006" key="3">
    <source>
        <dbReference type="Google" id="ProtNLM"/>
    </source>
</evidence>
<proteinExistence type="predicted"/>
<reference evidence="1 2" key="1">
    <citation type="submission" date="2018-06" db="EMBL/GenBank/DDBJ databases">
        <title>Carbapenemase-producing Enterobacteriaceae present in wastewater treatment plant effluent and nearby surface waters in the US.</title>
        <authorList>
            <person name="Mathys D.A."/>
            <person name="Mollenkopf D.F."/>
            <person name="Feicht S.M."/>
            <person name="Adams R.J."/>
            <person name="Albers A.L."/>
            <person name="Grooters S.V."/>
            <person name="Stuever D.M."/>
            <person name="Daniels J.B."/>
            <person name="Wittum T.E."/>
        </authorList>
    </citation>
    <scope>NUCLEOTIDE SEQUENCE [LARGE SCALE GENOMIC DNA]</scope>
    <source>
        <strain evidence="1 2">GEO_4_Eff_A</strain>
    </source>
</reference>
<sequence length="107" mass="12130">MPSLTFSPKYIGFQEYQPDPEDLCSLCGGNFGKAAMIEGKDKIHICMECVDLLGVIKKERDDKRRDEAVTALHDEYFSHAPIDKVRDVLYELYDAIAAGKIPHIRID</sequence>